<name>A0A835YRF1_9STRA</name>
<dbReference type="Proteomes" id="UP000664859">
    <property type="component" value="Unassembled WGS sequence"/>
</dbReference>
<dbReference type="OrthoDB" id="547654at2759"/>
<comment type="caution">
    <text evidence="1">The sequence shown here is derived from an EMBL/GenBank/DDBJ whole genome shotgun (WGS) entry which is preliminary data.</text>
</comment>
<evidence type="ECO:0000313" key="1">
    <source>
        <dbReference type="EMBL" id="KAG5175789.1"/>
    </source>
</evidence>
<gene>
    <name evidence="1" type="ORF">JKP88DRAFT_172039</name>
</gene>
<keyword evidence="2" id="KW-1185">Reference proteome</keyword>
<proteinExistence type="predicted"/>
<reference evidence="1" key="1">
    <citation type="submission" date="2021-02" db="EMBL/GenBank/DDBJ databases">
        <title>First Annotated Genome of the Yellow-green Alga Tribonema minus.</title>
        <authorList>
            <person name="Mahan K.M."/>
        </authorList>
    </citation>
    <scope>NUCLEOTIDE SEQUENCE</scope>
    <source>
        <strain evidence="1">UTEX B ZZ1240</strain>
    </source>
</reference>
<accession>A0A835YRF1</accession>
<dbReference type="EMBL" id="JAFCMP010000545">
    <property type="protein sequence ID" value="KAG5175789.1"/>
    <property type="molecule type" value="Genomic_DNA"/>
</dbReference>
<sequence>AVSCGYLSVLQWLTSVDGGDPLWHCWTCGDIASRGDLAMLRWARSAGCPWGICTIEHAIRIPLASKDLILEALTWALDNGCPCNSDERALYRSLQLAVPRGSHR</sequence>
<protein>
    <submittedName>
        <fullName evidence="1">Uncharacterized protein</fullName>
    </submittedName>
</protein>
<evidence type="ECO:0000313" key="2">
    <source>
        <dbReference type="Proteomes" id="UP000664859"/>
    </source>
</evidence>
<feature type="non-terminal residue" evidence="1">
    <location>
        <position position="1"/>
    </location>
</feature>
<dbReference type="AlphaFoldDB" id="A0A835YRF1"/>
<organism evidence="1 2">
    <name type="scientific">Tribonema minus</name>
    <dbReference type="NCBI Taxonomy" id="303371"/>
    <lineage>
        <taxon>Eukaryota</taxon>
        <taxon>Sar</taxon>
        <taxon>Stramenopiles</taxon>
        <taxon>Ochrophyta</taxon>
        <taxon>PX clade</taxon>
        <taxon>Xanthophyceae</taxon>
        <taxon>Tribonematales</taxon>
        <taxon>Tribonemataceae</taxon>
        <taxon>Tribonema</taxon>
    </lineage>
</organism>